<dbReference type="InterPro" id="IPR001279">
    <property type="entry name" value="Metallo-B-lactamas"/>
</dbReference>
<feature type="binding site" evidence="12">
    <location>
        <position position="75"/>
    </location>
    <ligand>
        <name>Zn(2+)</name>
        <dbReference type="ChEBI" id="CHEBI:29105"/>
        <label>1</label>
        <note>catalytic</note>
    </ligand>
</feature>
<comment type="function">
    <text evidence="9">An RNase that has 5'-3' exonuclease and possibly endonuclease activity. Involved in maturation of rRNA and in some organisms also mRNA maturation and/or decay.</text>
</comment>
<comment type="cofactor">
    <cofactor evidence="12">
        <name>Zn(2+)</name>
        <dbReference type="ChEBI" id="CHEBI:29105"/>
    </cofactor>
    <text evidence="12">Binds 2 Zn(2+) ions per subunit. It is not clear if Zn(2+) or Mg(2+) is physiologically important.</text>
</comment>
<dbReference type="GO" id="GO:0006364">
    <property type="term" value="P:rRNA processing"/>
    <property type="evidence" value="ECO:0007669"/>
    <property type="project" value="UniProtKB-UniRule"/>
</dbReference>
<dbReference type="GO" id="GO:0004521">
    <property type="term" value="F:RNA endonuclease activity"/>
    <property type="evidence" value="ECO:0007669"/>
    <property type="project" value="UniProtKB-UniRule"/>
</dbReference>
<dbReference type="PIRSF" id="PIRSF004803">
    <property type="entry name" value="RnjA"/>
    <property type="match status" value="1"/>
</dbReference>
<dbReference type="InterPro" id="IPR042173">
    <property type="entry name" value="RNase_J_2"/>
</dbReference>
<dbReference type="SUPFAM" id="SSF56281">
    <property type="entry name" value="Metallo-hydrolase/oxidoreductase"/>
    <property type="match status" value="1"/>
</dbReference>
<dbReference type="GO" id="GO:0005737">
    <property type="term" value="C:cytoplasm"/>
    <property type="evidence" value="ECO:0007669"/>
    <property type="project" value="UniProtKB-SubCell"/>
</dbReference>
<dbReference type="Gene3D" id="3.60.15.10">
    <property type="entry name" value="Ribonuclease Z/Hydroxyacylglutathione hydrolase-like"/>
    <property type="match status" value="1"/>
</dbReference>
<dbReference type="PANTHER" id="PTHR43694">
    <property type="entry name" value="RIBONUCLEASE J"/>
    <property type="match status" value="1"/>
</dbReference>
<dbReference type="OrthoDB" id="9758375at2"/>
<dbReference type="KEGG" id="talb:FTW19_06185"/>
<evidence type="ECO:0000256" key="7">
    <source>
        <dbReference type="ARBA" id="ARBA00022839"/>
    </source>
</evidence>
<dbReference type="Pfam" id="PF22505">
    <property type="entry name" value="RNase_J_b_CASP"/>
    <property type="match status" value="1"/>
</dbReference>
<keyword evidence="9" id="KW-0698">rRNA processing</keyword>
<dbReference type="CDD" id="cd07714">
    <property type="entry name" value="RNaseJ_MBL-fold"/>
    <property type="match status" value="1"/>
</dbReference>
<dbReference type="InterPro" id="IPR001587">
    <property type="entry name" value="RNase_J_CS"/>
</dbReference>
<feature type="binding site" evidence="12">
    <location>
        <position position="162"/>
    </location>
    <ligand>
        <name>Zn(2+)</name>
        <dbReference type="ChEBI" id="CHEBI:29105"/>
        <label>1</label>
        <note>catalytic</note>
    </ligand>
</feature>
<comment type="subcellular location">
    <subcellularLocation>
        <location evidence="9">Cytoplasm</location>
    </subcellularLocation>
</comment>
<evidence type="ECO:0000256" key="1">
    <source>
        <dbReference type="ARBA" id="ARBA00022490"/>
    </source>
</evidence>
<feature type="binding site" evidence="12">
    <location>
        <position position="73"/>
    </location>
    <ligand>
        <name>Zn(2+)</name>
        <dbReference type="ChEBI" id="CHEBI:29105"/>
        <label>1</label>
        <note>catalytic</note>
    </ligand>
</feature>
<evidence type="ECO:0000256" key="4">
    <source>
        <dbReference type="ARBA" id="ARBA00022759"/>
    </source>
</evidence>
<evidence type="ECO:0000313" key="15">
    <source>
        <dbReference type="Proteomes" id="UP000321820"/>
    </source>
</evidence>
<keyword evidence="1 9" id="KW-0963">Cytoplasm</keyword>
<dbReference type="Pfam" id="PF17770">
    <property type="entry name" value="RNase_J_C"/>
    <property type="match status" value="1"/>
</dbReference>
<evidence type="ECO:0000256" key="9">
    <source>
        <dbReference type="HAMAP-Rule" id="MF_01491"/>
    </source>
</evidence>
<keyword evidence="12" id="KW-0106">Calcium</keyword>
<evidence type="ECO:0000256" key="6">
    <source>
        <dbReference type="ARBA" id="ARBA00022833"/>
    </source>
</evidence>
<name>A0A5B9E5V1_9BACT</name>
<dbReference type="NCBIfam" id="TIGR00649">
    <property type="entry name" value="MG423"/>
    <property type="match status" value="1"/>
</dbReference>
<dbReference type="Gene3D" id="3.10.20.580">
    <property type="match status" value="1"/>
</dbReference>
<dbReference type="Gene3D" id="3.40.50.10710">
    <property type="entry name" value="Metallo-hydrolase/oxidoreductase"/>
    <property type="match status" value="1"/>
</dbReference>
<dbReference type="InterPro" id="IPR041636">
    <property type="entry name" value="RNase_J_C"/>
</dbReference>
<dbReference type="InterPro" id="IPR055132">
    <property type="entry name" value="RNase_J_b_CASP"/>
</dbReference>
<feature type="domain" description="Metallo-beta-lactamase" evidence="13">
    <location>
        <begin position="18"/>
        <end position="204"/>
    </location>
</feature>
<evidence type="ECO:0000256" key="12">
    <source>
        <dbReference type="PIRSR" id="PIRSR004803-3"/>
    </source>
</evidence>
<dbReference type="PANTHER" id="PTHR43694:SF1">
    <property type="entry name" value="RIBONUCLEASE J"/>
    <property type="match status" value="1"/>
</dbReference>
<feature type="binding site" evidence="12">
    <location>
        <position position="444"/>
    </location>
    <ligand>
        <name>Ca(2+)</name>
        <dbReference type="ChEBI" id="CHEBI:29108"/>
    </ligand>
</feature>
<dbReference type="InterPro" id="IPR030854">
    <property type="entry name" value="RNase_J_bac"/>
</dbReference>
<comment type="similarity">
    <text evidence="9">Belongs to the metallo-beta-lactamase superfamily. RNA-metabolizing metallo-beta-lactamase-like family. Bacterial RNase J subfamily.</text>
</comment>
<feature type="binding site" evidence="12">
    <location>
        <position position="392"/>
    </location>
    <ligand>
        <name>Zn(2+)</name>
        <dbReference type="ChEBI" id="CHEBI:29105"/>
        <label>1</label>
        <note>catalytic</note>
    </ligand>
</feature>
<dbReference type="Pfam" id="PF00753">
    <property type="entry name" value="Lactamase_B"/>
    <property type="match status" value="1"/>
</dbReference>
<dbReference type="AlphaFoldDB" id="A0A5B9E5V1"/>
<evidence type="ECO:0000256" key="8">
    <source>
        <dbReference type="ARBA" id="ARBA00022884"/>
    </source>
</evidence>
<dbReference type="InterPro" id="IPR004613">
    <property type="entry name" value="RNase_J"/>
</dbReference>
<keyword evidence="5 9" id="KW-0378">Hydrolase</keyword>
<reference evidence="14 15" key="1">
    <citation type="submission" date="2019-08" db="EMBL/GenBank/DDBJ databases">
        <title>Complete genome sequence of Terriglobus albidus strain ORNL.</title>
        <authorList>
            <person name="Podar M."/>
        </authorList>
    </citation>
    <scope>NUCLEOTIDE SEQUENCE [LARGE SCALE GENOMIC DNA]</scope>
    <source>
        <strain evidence="14 15">ORNL</strain>
    </source>
</reference>
<keyword evidence="7 9" id="KW-0269">Exonuclease</keyword>
<evidence type="ECO:0000256" key="5">
    <source>
        <dbReference type="ARBA" id="ARBA00022801"/>
    </source>
</evidence>
<proteinExistence type="inferred from homology"/>
<dbReference type="PROSITE" id="PS01292">
    <property type="entry name" value="UPF0036"/>
    <property type="match status" value="1"/>
</dbReference>
<feature type="binding site" evidence="12">
    <location>
        <position position="140"/>
    </location>
    <ligand>
        <name>Zn(2+)</name>
        <dbReference type="ChEBI" id="CHEBI:29105"/>
        <label>1</label>
        <note>catalytic</note>
    </ligand>
</feature>
<dbReference type="HAMAP" id="MF_01491">
    <property type="entry name" value="RNase_J_bact"/>
    <property type="match status" value="1"/>
</dbReference>
<dbReference type="GO" id="GO:0008270">
    <property type="term" value="F:zinc ion binding"/>
    <property type="evidence" value="ECO:0007669"/>
    <property type="project" value="InterPro"/>
</dbReference>
<feature type="active site" description="Proton acceptor" evidence="10">
    <location>
        <position position="370"/>
    </location>
</feature>
<keyword evidence="2 9" id="KW-0540">Nuclease</keyword>
<dbReference type="EC" id="3.1.-.-" evidence="9"/>
<feature type="binding site" evidence="9 11">
    <location>
        <begin position="366"/>
        <end position="370"/>
    </location>
    <ligand>
        <name>substrate</name>
    </ligand>
</feature>
<protein>
    <recommendedName>
        <fullName evidence="9">Ribonuclease J</fullName>
        <shortName evidence="9">RNase J</shortName>
        <ecNumber evidence="9">3.1.-.-</ecNumber>
    </recommendedName>
</protein>
<evidence type="ECO:0000256" key="2">
    <source>
        <dbReference type="ARBA" id="ARBA00022722"/>
    </source>
</evidence>
<evidence type="ECO:0000256" key="10">
    <source>
        <dbReference type="PIRSR" id="PIRSR004803-1"/>
    </source>
</evidence>
<feature type="binding site" evidence="12">
    <location>
        <position position="76"/>
    </location>
    <ligand>
        <name>Zn(2+)</name>
        <dbReference type="ChEBI" id="CHEBI:29105"/>
        <label>1</label>
        <note>catalytic</note>
    </ligand>
</feature>
<organism evidence="14 15">
    <name type="scientific">Terriglobus albidus</name>
    <dbReference type="NCBI Taxonomy" id="1592106"/>
    <lineage>
        <taxon>Bacteria</taxon>
        <taxon>Pseudomonadati</taxon>
        <taxon>Acidobacteriota</taxon>
        <taxon>Terriglobia</taxon>
        <taxon>Terriglobales</taxon>
        <taxon>Acidobacteriaceae</taxon>
        <taxon>Terriglobus</taxon>
    </lineage>
</organism>
<dbReference type="GO" id="GO:0004534">
    <property type="term" value="F:5'-3' RNA exonuclease activity"/>
    <property type="evidence" value="ECO:0007669"/>
    <property type="project" value="UniProtKB-UniRule"/>
</dbReference>
<keyword evidence="3 12" id="KW-0479">Metal-binding</keyword>
<dbReference type="GO" id="GO:0003723">
    <property type="term" value="F:RNA binding"/>
    <property type="evidence" value="ECO:0007669"/>
    <property type="project" value="UniProtKB-UniRule"/>
</dbReference>
<accession>A0A5B9E5V1</accession>
<comment type="subunit">
    <text evidence="9">Homodimer, may be a subunit of the RNA degradosome.</text>
</comment>
<dbReference type="SMART" id="SM00849">
    <property type="entry name" value="Lactamase_B"/>
    <property type="match status" value="1"/>
</dbReference>
<dbReference type="Proteomes" id="UP000321820">
    <property type="component" value="Chromosome"/>
</dbReference>
<feature type="binding site" evidence="12">
    <location>
        <position position="71"/>
    </location>
    <ligand>
        <name>Zn(2+)</name>
        <dbReference type="ChEBI" id="CHEBI:29105"/>
        <label>1</label>
        <note>catalytic</note>
    </ligand>
</feature>
<keyword evidence="4 9" id="KW-0255">Endonuclease</keyword>
<gene>
    <name evidence="9" type="primary">rnj</name>
    <name evidence="14" type="ORF">FTW19_06185</name>
</gene>
<dbReference type="EMBL" id="CP042806">
    <property type="protein sequence ID" value="QEE27622.1"/>
    <property type="molecule type" value="Genomic_DNA"/>
</dbReference>
<sequence length="555" mass="61405">MSLDKLQIIPLGGLGEFGMNCCAIRYGDHILVIDAGLMFPDEELLGVDIVVPDIGYLVENREQVKAILLTHGHEDHIGGLPWILTELRDVPVYGTEFTLAYVEGKLEEHKLLDDTEMLEMIPGEQFQIGPFRIQPIRVTHSLVDCVSLAIHTPVGTILHTGDFKVDLASPDGHPFDLQAFAELGRNGGVLALLQDSTNVDRPGHTPSELAVRPRLDEIFGRTKKRLFFSCFSSSIHRLKLAFELADKHDRKVAVIGRSLDNSTEIATDLGYIDIPPGILINGGQIKDYPPEKVCVLISGTQGEPMSALSRAAVDNHKHARIEPGDTVLLSSRIIPGNEKGIFRMIDHLVRRDANVIFDDGTQGIIHVSGHASQEELRLMINLVKPKYFIPVHGDYRHLKRHAELAASTGIPKQTFLLEDGDVLELTRDSATRRDKVRAGRILIDDGSTADVVDDLVIRDRRHLSEAGLLLPILAINKLTGLVEGAPEIIARGFAVPDPSILTEARQVIARTLDASSNEEKGDYGVIKEKIRTDLKRYIQKNTSRRPLIMPVILEI</sequence>
<evidence type="ECO:0000256" key="11">
    <source>
        <dbReference type="PIRSR" id="PIRSR004803-2"/>
    </source>
</evidence>
<keyword evidence="8 9" id="KW-0694">RNA-binding</keyword>
<dbReference type="Pfam" id="PF07521">
    <property type="entry name" value="RMMBL"/>
    <property type="match status" value="1"/>
</dbReference>
<dbReference type="InterPro" id="IPR011108">
    <property type="entry name" value="RMMBL"/>
</dbReference>
<feature type="binding site" evidence="12">
    <location>
        <position position="48"/>
    </location>
    <ligand>
        <name>Ca(2+)</name>
        <dbReference type="ChEBI" id="CHEBI:29108"/>
    </ligand>
</feature>
<evidence type="ECO:0000313" key="14">
    <source>
        <dbReference type="EMBL" id="QEE27622.1"/>
    </source>
</evidence>
<evidence type="ECO:0000259" key="13">
    <source>
        <dbReference type="SMART" id="SM00849"/>
    </source>
</evidence>
<dbReference type="InterPro" id="IPR036866">
    <property type="entry name" value="RibonucZ/Hydroxyglut_hydro"/>
</dbReference>
<keyword evidence="15" id="KW-1185">Reference proteome</keyword>
<feature type="active site" description="Proton donor" evidence="10">
    <location>
        <position position="195"/>
    </location>
</feature>
<feature type="binding site" evidence="12">
    <location>
        <position position="46"/>
    </location>
    <ligand>
        <name>Ca(2+)</name>
        <dbReference type="ChEBI" id="CHEBI:29108"/>
    </ligand>
</feature>
<dbReference type="RefSeq" id="WP_147646813.1">
    <property type="nucleotide sequence ID" value="NZ_CP042806.1"/>
</dbReference>
<keyword evidence="6 12" id="KW-0862">Zinc</keyword>
<evidence type="ECO:0000256" key="3">
    <source>
        <dbReference type="ARBA" id="ARBA00022723"/>
    </source>
</evidence>
<comment type="cofactor">
    <cofactor evidence="12">
        <name>Ca(2+)</name>
        <dbReference type="ChEBI" id="CHEBI:29108"/>
    </cofactor>
    <text evidence="12">Binds 1 Ca(2+) cation per subunit. Seen in 1 crystal structure, it is not clear if it is physiologically important.</text>
</comment>